<feature type="compositionally biased region" description="Low complexity" evidence="5">
    <location>
        <begin position="291"/>
        <end position="302"/>
    </location>
</feature>
<proteinExistence type="predicted"/>
<dbReference type="Gene3D" id="2.60.120.260">
    <property type="entry name" value="Galactose-binding domain-like"/>
    <property type="match status" value="1"/>
</dbReference>
<dbReference type="GO" id="GO:0043495">
    <property type="term" value="F:protein-membrane adaptor activity"/>
    <property type="evidence" value="ECO:0007669"/>
    <property type="project" value="TreeGrafter"/>
</dbReference>
<feature type="compositionally biased region" description="Basic and acidic residues" evidence="5">
    <location>
        <begin position="183"/>
        <end position="199"/>
    </location>
</feature>
<dbReference type="OrthoDB" id="342281at2759"/>
<feature type="compositionally biased region" description="Acidic residues" evidence="5">
    <location>
        <begin position="233"/>
        <end position="243"/>
    </location>
</feature>
<dbReference type="PANTHER" id="PTHR12911">
    <property type="entry name" value="SAD1/UNC-84-LIKE PROTEIN-RELATED"/>
    <property type="match status" value="1"/>
</dbReference>
<gene>
    <name evidence="8" type="ORF">G7Z17_g2821</name>
</gene>
<feature type="domain" description="SUN" evidence="7">
    <location>
        <begin position="865"/>
        <end position="1020"/>
    </location>
</feature>
<evidence type="ECO:0000256" key="1">
    <source>
        <dbReference type="ARBA" id="ARBA00004370"/>
    </source>
</evidence>
<feature type="compositionally biased region" description="Basic and acidic residues" evidence="5">
    <location>
        <begin position="15"/>
        <end position="28"/>
    </location>
</feature>
<dbReference type="GO" id="GO:0034993">
    <property type="term" value="C:meiotic nuclear membrane microtubule tethering complex"/>
    <property type="evidence" value="ECO:0007669"/>
    <property type="project" value="TreeGrafter"/>
</dbReference>
<dbReference type="AlphaFoldDB" id="A0A9P5LE27"/>
<comment type="subcellular location">
    <subcellularLocation>
        <location evidence="1">Membrane</location>
    </subcellularLocation>
</comment>
<evidence type="ECO:0000313" key="9">
    <source>
        <dbReference type="Proteomes" id="UP000722485"/>
    </source>
</evidence>
<name>A0A9P5LE27_9HYPO</name>
<dbReference type="InterPro" id="IPR012919">
    <property type="entry name" value="SUN_dom"/>
</dbReference>
<reference evidence="8" key="1">
    <citation type="submission" date="2020-03" db="EMBL/GenBank/DDBJ databases">
        <title>Draft Genome Sequence of Cylindrodendrum hubeiense.</title>
        <authorList>
            <person name="Buettner E."/>
            <person name="Kellner H."/>
        </authorList>
    </citation>
    <scope>NUCLEOTIDE SEQUENCE</scope>
    <source>
        <strain evidence="8">IHI 201604</strain>
    </source>
</reference>
<keyword evidence="2 6" id="KW-0812">Transmembrane</keyword>
<evidence type="ECO:0000259" key="7">
    <source>
        <dbReference type="PROSITE" id="PS51469"/>
    </source>
</evidence>
<accession>A0A9P5LE27</accession>
<dbReference type="Proteomes" id="UP000722485">
    <property type="component" value="Unassembled WGS sequence"/>
</dbReference>
<comment type="caution">
    <text evidence="8">The sequence shown here is derived from an EMBL/GenBank/DDBJ whole genome shotgun (WGS) entry which is preliminary data.</text>
</comment>
<sequence>MPPRPSSIRRSARFSSREPEPEASHDRVGNLVRPQLPALAGTPSSRRQLSYGSAAEPPRRPGGGLQRVDIGNAVSQALQRNDEDEVFVRPRRPQRSATADDEDELAGDHRRMKALDLSPAVTLDPPGYIFTGSDADSMRSFGLENDYYGDATIESTPGSTPVPDPRQTARPPSRQPQQSNLERVAEERLPEPSPKKTADARSTAAAKSRPERAGVGQRVGKTQPEQQPPQPEQDSEEDDEDEQGATNALMGHQRKTNTPAPNRMRQASTRQLKSQKMAAAQQVEAERERQSQSQDRQTRTSALAPSVQDDAGPSKTNRRDLRSTAAQPPAQDTGDSRKTLRINGRVGGRSLFSQANELNKKTTSFDTNTYPADAWERDAAIQRDILEAEEQVAREREVADRREARRQQWLWLMSLWPLPLLRRLFGIRSPTDDEDEEEDDDLTGPTEWSRLLNPMTYVQTFIWLIDKIMDHFVGLIDKISGIDLHVQIPRPGKTFGWVVAGLFGLFIAAFFGPAIILGLKASSPSMPHIGMPSMPHVGMPNVGGIRWPNVGGIIGKAGGLIPSISWPSWPSRSKSEWDDLSDLWKSDDKAHEKADKMFKEYAKDLITLKKAAKIHDASLQKLKTVIPKIVHMELDNGKPVVTQEFWHALRDLIHEDGGFLTVEKKGSDYEFTSEEQWQAIVGRLNKDPTFASKLKVSVAGIENRLDSKMSGVWDAWVKNNEDKIAELVGPALDKIQSAGSGREFDERLSRIVKEQLRSKEIKETIVTREDFLHHLQKEFATHRTEIRAELNALQPQLEELRESIRRATENTPQGVTKTEVNTLVRSLVLKAIADMNLEAMAKGKIHFHWDAELKNQVNYFGVGAGATVDAKRTSATYDPFNKGIILEAAFKKGIRGAEPYPAIAALNPWQDEGDCWCAARSVNHRGNPHGAALSVQLAHHIIPQHVVVEHILPGATTDPDARPRHIEVYAHFADGAVLARWTELAAAKRAEIAGKGGYDGVGELRDELEGLLGWSGLAYF</sequence>
<keyword evidence="3 6" id="KW-1133">Transmembrane helix</keyword>
<organism evidence="8 9">
    <name type="scientific">Cylindrodendrum hubeiense</name>
    <dbReference type="NCBI Taxonomy" id="595255"/>
    <lineage>
        <taxon>Eukaryota</taxon>
        <taxon>Fungi</taxon>
        <taxon>Dikarya</taxon>
        <taxon>Ascomycota</taxon>
        <taxon>Pezizomycotina</taxon>
        <taxon>Sordariomycetes</taxon>
        <taxon>Hypocreomycetidae</taxon>
        <taxon>Hypocreales</taxon>
        <taxon>Nectriaceae</taxon>
        <taxon>Cylindrodendrum</taxon>
    </lineage>
</organism>
<protein>
    <recommendedName>
        <fullName evidence="7">SUN domain-containing protein</fullName>
    </recommendedName>
</protein>
<dbReference type="PANTHER" id="PTHR12911:SF8">
    <property type="entry name" value="KLAROID PROTEIN-RELATED"/>
    <property type="match status" value="1"/>
</dbReference>
<evidence type="ECO:0000256" key="5">
    <source>
        <dbReference type="SAM" id="MobiDB-lite"/>
    </source>
</evidence>
<evidence type="ECO:0000256" key="6">
    <source>
        <dbReference type="SAM" id="Phobius"/>
    </source>
</evidence>
<feature type="compositionally biased region" description="Polar residues" evidence="5">
    <location>
        <begin position="42"/>
        <end position="51"/>
    </location>
</feature>
<evidence type="ECO:0000313" key="8">
    <source>
        <dbReference type="EMBL" id="KAF7554503.1"/>
    </source>
</evidence>
<keyword evidence="4 6" id="KW-0472">Membrane</keyword>
<dbReference type="EMBL" id="JAANBB010000031">
    <property type="protein sequence ID" value="KAF7554503.1"/>
    <property type="molecule type" value="Genomic_DNA"/>
</dbReference>
<feature type="transmembrane region" description="Helical" evidence="6">
    <location>
        <begin position="495"/>
        <end position="519"/>
    </location>
</feature>
<evidence type="ECO:0000256" key="3">
    <source>
        <dbReference type="ARBA" id="ARBA00022989"/>
    </source>
</evidence>
<dbReference type="InterPro" id="IPR045119">
    <property type="entry name" value="SUN1-5"/>
</dbReference>
<keyword evidence="9" id="KW-1185">Reference proteome</keyword>
<feature type="compositionally biased region" description="Polar residues" evidence="5">
    <location>
        <begin position="256"/>
        <end position="274"/>
    </location>
</feature>
<evidence type="ECO:0000256" key="2">
    <source>
        <dbReference type="ARBA" id="ARBA00022692"/>
    </source>
</evidence>
<feature type="region of interest" description="Disordered" evidence="5">
    <location>
        <begin position="1"/>
        <end position="342"/>
    </location>
</feature>
<evidence type="ECO:0000256" key="4">
    <source>
        <dbReference type="ARBA" id="ARBA00023136"/>
    </source>
</evidence>
<dbReference type="PROSITE" id="PS51469">
    <property type="entry name" value="SUN"/>
    <property type="match status" value="1"/>
</dbReference>